<evidence type="ECO:0000256" key="1">
    <source>
        <dbReference type="ARBA" id="ARBA00004613"/>
    </source>
</evidence>
<dbReference type="EMBL" id="JADCNM010000007">
    <property type="protein sequence ID" value="KAG0474774.1"/>
    <property type="molecule type" value="Genomic_DNA"/>
</dbReference>
<evidence type="ECO:0000259" key="4">
    <source>
        <dbReference type="PROSITE" id="PS50842"/>
    </source>
</evidence>
<dbReference type="SUPFAM" id="SSF50685">
    <property type="entry name" value="Barwin-like endoglucanases"/>
    <property type="match status" value="1"/>
</dbReference>
<dbReference type="GO" id="GO:0005576">
    <property type="term" value="C:extracellular region"/>
    <property type="evidence" value="ECO:0007669"/>
    <property type="project" value="UniProtKB-SubCell"/>
</dbReference>
<evidence type="ECO:0000313" key="6">
    <source>
        <dbReference type="EMBL" id="KAG0474774.1"/>
    </source>
</evidence>
<evidence type="ECO:0000259" key="5">
    <source>
        <dbReference type="PROSITE" id="PS50843"/>
    </source>
</evidence>
<dbReference type="SUPFAM" id="SSF49590">
    <property type="entry name" value="PHL pollen allergen"/>
    <property type="match status" value="1"/>
</dbReference>
<organism evidence="6 7">
    <name type="scientific">Vanilla planifolia</name>
    <name type="common">Vanilla</name>
    <dbReference type="NCBI Taxonomy" id="51239"/>
    <lineage>
        <taxon>Eukaryota</taxon>
        <taxon>Viridiplantae</taxon>
        <taxon>Streptophyta</taxon>
        <taxon>Embryophyta</taxon>
        <taxon>Tracheophyta</taxon>
        <taxon>Spermatophyta</taxon>
        <taxon>Magnoliopsida</taxon>
        <taxon>Liliopsida</taxon>
        <taxon>Asparagales</taxon>
        <taxon>Orchidaceae</taxon>
        <taxon>Vanilloideae</taxon>
        <taxon>Vanilleae</taxon>
        <taxon>Vanilla</taxon>
    </lineage>
</organism>
<dbReference type="OrthoDB" id="5823761at2759"/>
<feature type="signal peptide" evidence="3">
    <location>
        <begin position="1"/>
        <end position="22"/>
    </location>
</feature>
<dbReference type="Proteomes" id="UP000639772">
    <property type="component" value="Chromosome 7"/>
</dbReference>
<reference evidence="6 7" key="1">
    <citation type="journal article" date="2020" name="Nat. Food">
        <title>A phased Vanilla planifolia genome enables genetic improvement of flavour and production.</title>
        <authorList>
            <person name="Hasing T."/>
            <person name="Tang H."/>
            <person name="Brym M."/>
            <person name="Khazi F."/>
            <person name="Huang T."/>
            <person name="Chambers A.H."/>
        </authorList>
    </citation>
    <scope>NUCLEOTIDE SEQUENCE [LARGE SCALE GENOMIC DNA]</scope>
    <source>
        <tissue evidence="6">Leaf</tissue>
    </source>
</reference>
<evidence type="ECO:0000256" key="2">
    <source>
        <dbReference type="ARBA" id="ARBA00022525"/>
    </source>
</evidence>
<comment type="subcellular location">
    <subcellularLocation>
        <location evidence="1">Secreted</location>
    </subcellularLocation>
</comment>
<dbReference type="Gene3D" id="2.40.40.10">
    <property type="entry name" value="RlpA-like domain"/>
    <property type="match status" value="1"/>
</dbReference>
<keyword evidence="3" id="KW-0732">Signal</keyword>
<dbReference type="PROSITE" id="PS50842">
    <property type="entry name" value="EXPANSIN_EG45"/>
    <property type="match status" value="1"/>
</dbReference>
<dbReference type="InterPro" id="IPR009009">
    <property type="entry name" value="RlpA-like_DPBB"/>
</dbReference>
<feature type="chain" id="PRO_5032459400" description="Expansin-like B1" evidence="3">
    <location>
        <begin position="23"/>
        <end position="273"/>
    </location>
</feature>
<dbReference type="InterPro" id="IPR036908">
    <property type="entry name" value="RlpA-like_sf"/>
</dbReference>
<dbReference type="PANTHER" id="PTHR31692">
    <property type="entry name" value="EXPANSIN-B3"/>
    <property type="match status" value="1"/>
</dbReference>
<feature type="domain" description="Expansin-like CBD" evidence="5">
    <location>
        <begin position="184"/>
        <end position="268"/>
    </location>
</feature>
<comment type="caution">
    <text evidence="6">The sequence shown here is derived from an EMBL/GenBank/DDBJ whole genome shotgun (WGS) entry which is preliminary data.</text>
</comment>
<sequence length="273" mass="29375">MPPLTTISILQFSFLFLPPQMALPLQVFFLFMVPLLQLQPQATDATSFTKSRAAYYPNSEQNGTSDGACGYRSYGATLNGGDVSAASDLYRNGLGCGACYQVRCTNSHLCSDEGVTIAITDMGSSGGTDFILSQHAFARMGQTTDDGKSLLDLGVVDIEYSRVSCSYPNNNITIKIDEGSIYPNYLAFVIEYQQGTKDITAVQLCETVSLTCKLLDRSHGTVWAVVSPPSGPLSVKILLSGDDEGDDSWVEPINGIPVDWTPGTSYDSGIQLN</sequence>
<dbReference type="Gene3D" id="2.60.40.760">
    <property type="entry name" value="Expansin, cellulose-binding-like domain"/>
    <property type="match status" value="1"/>
</dbReference>
<evidence type="ECO:0000256" key="3">
    <source>
        <dbReference type="SAM" id="SignalP"/>
    </source>
</evidence>
<evidence type="ECO:0008006" key="8">
    <source>
        <dbReference type="Google" id="ProtNLM"/>
    </source>
</evidence>
<dbReference type="InterPro" id="IPR007112">
    <property type="entry name" value="Expansin/allergen_DPBB_dom"/>
</dbReference>
<keyword evidence="2" id="KW-0964">Secreted</keyword>
<feature type="domain" description="Expansin-like EG45" evidence="4">
    <location>
        <begin position="66"/>
        <end position="170"/>
    </location>
</feature>
<dbReference type="Pfam" id="PF01357">
    <property type="entry name" value="Expansin_C"/>
    <property type="match status" value="1"/>
</dbReference>
<dbReference type="AlphaFoldDB" id="A0A835UT55"/>
<dbReference type="PANTHER" id="PTHR31692:SF92">
    <property type="entry name" value="EXPANSIN-LIKE B1"/>
    <property type="match status" value="1"/>
</dbReference>
<dbReference type="Pfam" id="PF03330">
    <property type="entry name" value="DPBB_1"/>
    <property type="match status" value="1"/>
</dbReference>
<dbReference type="InterPro" id="IPR036749">
    <property type="entry name" value="Expansin_CBD_sf"/>
</dbReference>
<protein>
    <recommendedName>
        <fullName evidence="8">Expansin-like B1</fullName>
    </recommendedName>
</protein>
<dbReference type="InterPro" id="IPR007117">
    <property type="entry name" value="Expansin_CBD"/>
</dbReference>
<evidence type="ECO:0000313" key="7">
    <source>
        <dbReference type="Proteomes" id="UP000639772"/>
    </source>
</evidence>
<gene>
    <name evidence="6" type="ORF">HPP92_014460</name>
</gene>
<dbReference type="PROSITE" id="PS50843">
    <property type="entry name" value="EXPANSIN_CBD"/>
    <property type="match status" value="1"/>
</dbReference>
<dbReference type="CDD" id="cd22277">
    <property type="entry name" value="DPBB_EXLB_N"/>
    <property type="match status" value="1"/>
</dbReference>
<proteinExistence type="predicted"/>
<accession>A0A835UT55</accession>
<name>A0A835UT55_VANPL</name>